<dbReference type="Proteomes" id="UP000070444">
    <property type="component" value="Unassembled WGS sequence"/>
</dbReference>
<dbReference type="AlphaFoldDB" id="A0A137P8G6"/>
<gene>
    <name evidence="3" type="ORF">CONCODRAFT_78429</name>
</gene>
<proteinExistence type="predicted"/>
<organism evidence="3 4">
    <name type="scientific">Conidiobolus coronatus (strain ATCC 28846 / CBS 209.66 / NRRL 28638)</name>
    <name type="common">Delacroixia coronata</name>
    <dbReference type="NCBI Taxonomy" id="796925"/>
    <lineage>
        <taxon>Eukaryota</taxon>
        <taxon>Fungi</taxon>
        <taxon>Fungi incertae sedis</taxon>
        <taxon>Zoopagomycota</taxon>
        <taxon>Entomophthoromycotina</taxon>
        <taxon>Entomophthoromycetes</taxon>
        <taxon>Entomophthorales</taxon>
        <taxon>Ancylistaceae</taxon>
        <taxon>Conidiobolus</taxon>
    </lineage>
</organism>
<dbReference type="PANTHER" id="PTHR30185">
    <property type="entry name" value="CRYPTIC BETA-GLUCOSIDE BGL OPERON ANTITERMINATOR"/>
    <property type="match status" value="1"/>
</dbReference>
<dbReference type="PROSITE" id="PS50943">
    <property type="entry name" value="HTH_CROC1"/>
    <property type="match status" value="1"/>
</dbReference>
<keyword evidence="4" id="KW-1185">Reference proteome</keyword>
<sequence length="464" mass="51947">MDTENGLKSTILKFFNEGKSEVEAYKQVSKFQNSKKVSKKTVNSWYEKLKSENHKLGDMMVTGEKKLTDEYLTNLINENPGLNTKELAKLAGISIAAISSRLKQVNSDGEMVYYTNKKALAKLKDEFLIDLINRNPDITMQELARISGVSQSTISRRLKQINRSSEGINYTNKSSSTKFTNEFLIDLVNKNPGLNMTELSKLAGVSQSTISNRLKQINSGGEKINYVGKRSSINFTDEFLIDLVNRYPELNMTELAILVGVSRATISSRLKKINSDGKNVVYQCKNPQINVTKFSDEFLIDLINKNPSLNMQQLAKISGVSRSTISRRLEQINSNGERTSYISKWASTKFTNEFLIDLINKNPGLSMKELSKLAGTSQGTISNRLKQINSDSEKISYISKSSSIKFTNELLIDLIKKNPGLSLTELGRLAGISKSTREIKQKESGKDGDKVRCAGKSRNQKQRT</sequence>
<feature type="compositionally biased region" description="Basic residues" evidence="1">
    <location>
        <begin position="453"/>
        <end position="464"/>
    </location>
</feature>
<dbReference type="Pfam" id="PF13412">
    <property type="entry name" value="HTH_24"/>
    <property type="match status" value="2"/>
</dbReference>
<dbReference type="PANTHER" id="PTHR30185:SF15">
    <property type="entry name" value="CRYPTIC BETA-GLUCOSIDE BGL OPERON ANTITERMINATOR"/>
    <property type="match status" value="1"/>
</dbReference>
<evidence type="ECO:0000313" key="3">
    <source>
        <dbReference type="EMBL" id="KXN71295.1"/>
    </source>
</evidence>
<dbReference type="Gene3D" id="1.10.10.10">
    <property type="entry name" value="Winged helix-like DNA-binding domain superfamily/Winged helix DNA-binding domain"/>
    <property type="match status" value="5"/>
</dbReference>
<accession>A0A137P8G6</accession>
<dbReference type="EMBL" id="KQ964478">
    <property type="protein sequence ID" value="KXN71295.1"/>
    <property type="molecule type" value="Genomic_DNA"/>
</dbReference>
<dbReference type="InterPro" id="IPR050661">
    <property type="entry name" value="BglG_antiterminators"/>
</dbReference>
<feature type="domain" description="HTH cro/C1-type" evidence="2">
    <location>
        <begin position="128"/>
        <end position="156"/>
    </location>
</feature>
<dbReference type="InterPro" id="IPR018335">
    <property type="entry name" value="Tscrpt_reg_HTH_Crp-type_CS"/>
</dbReference>
<dbReference type="InterPro" id="IPR036388">
    <property type="entry name" value="WH-like_DNA-bd_sf"/>
</dbReference>
<dbReference type="PROSITE" id="PS00042">
    <property type="entry name" value="HTH_CRP_1"/>
    <property type="match status" value="1"/>
</dbReference>
<dbReference type="GO" id="GO:0003700">
    <property type="term" value="F:DNA-binding transcription factor activity"/>
    <property type="evidence" value="ECO:0007669"/>
    <property type="project" value="InterPro"/>
</dbReference>
<evidence type="ECO:0000256" key="1">
    <source>
        <dbReference type="SAM" id="MobiDB-lite"/>
    </source>
</evidence>
<dbReference type="OrthoDB" id="8056713at2759"/>
<evidence type="ECO:0000313" key="4">
    <source>
        <dbReference type="Proteomes" id="UP000070444"/>
    </source>
</evidence>
<dbReference type="InterPro" id="IPR001387">
    <property type="entry name" value="Cro/C1-type_HTH"/>
</dbReference>
<protein>
    <recommendedName>
        <fullName evidence="2">HTH cro/C1-type domain-containing protein</fullName>
    </recommendedName>
</protein>
<dbReference type="SUPFAM" id="SSF46785">
    <property type="entry name" value="Winged helix' DNA-binding domain"/>
    <property type="match status" value="1"/>
</dbReference>
<evidence type="ECO:0000259" key="2">
    <source>
        <dbReference type="PROSITE" id="PS50943"/>
    </source>
</evidence>
<reference evidence="3 4" key="1">
    <citation type="journal article" date="2015" name="Genome Biol. Evol.">
        <title>Phylogenomic analyses indicate that early fungi evolved digesting cell walls of algal ancestors of land plants.</title>
        <authorList>
            <person name="Chang Y."/>
            <person name="Wang S."/>
            <person name="Sekimoto S."/>
            <person name="Aerts A.L."/>
            <person name="Choi C."/>
            <person name="Clum A."/>
            <person name="LaButti K.M."/>
            <person name="Lindquist E.A."/>
            <person name="Yee Ngan C."/>
            <person name="Ohm R.A."/>
            <person name="Salamov A.A."/>
            <person name="Grigoriev I.V."/>
            <person name="Spatafora J.W."/>
            <person name="Berbee M.L."/>
        </authorList>
    </citation>
    <scope>NUCLEOTIDE SEQUENCE [LARGE SCALE GENOMIC DNA]</scope>
    <source>
        <strain evidence="3 4">NRRL 28638</strain>
    </source>
</reference>
<name>A0A137P8G6_CONC2</name>
<dbReference type="InterPro" id="IPR036390">
    <property type="entry name" value="WH_DNA-bd_sf"/>
</dbReference>
<feature type="region of interest" description="Disordered" evidence="1">
    <location>
        <begin position="437"/>
        <end position="464"/>
    </location>
</feature>
<feature type="compositionally biased region" description="Basic and acidic residues" evidence="1">
    <location>
        <begin position="437"/>
        <end position="452"/>
    </location>
</feature>